<sequence length="782" mass="89145">METCQMEIEAQARLAELDTPRRLENLQKLEELKKHLMDLEKQYEKGKPLVNLVDNMVKLGSLYNRNTANGTNSVSGSRHDLAHDNSRDHRLEFNQKVQEQRLLAEERRDWDRLSPDHGQLQAKVQQLYKLDRLLQEESGTLHSLQQDKEILEKALGGLRHKLQGSRSNLAEAERYRKQQLLLEKELSRVRVLLAHNSKKLEETVAENARLEQDLVVLRQKLQASRRYAGNLTRDTSATTGPLEAELRRVQQLVGDLQRQRKELSIQVRQLTEKSHNLVQQIRPQPTSAPQVHQPKKRTQNSWLETDLDSGITLDHGLDSPSSPALSSSPRGKQNGGPYPHFSSPAQIKDSSPTNRQQTNLQSYPQNHISSLSPQLREQIQQHQLKQQLLKDQMQGKGSLMQANVAPLYVNTDSRIPENNKQDEHLTNGTIPPPEYVPPPPPPPLAEESLLNDNYRQNEDNKFAGLIHNREKQEIKTVRIVKRESERRQRDRGDRTGNIGIPLTNGLQAPGGAKRLCDDDLGGSQKFEKAQLGKVVEESPMIHAQSTVQLADLDDVQFQRSMSLPRGFGGQRQQQPEIHQVPVVPPPRSDSMHALRTMLARRNKVRGMGRARDDLDMERALRPRINAPDVVRSTLSHKELKYNESTIDQLLGTPNKIVIPERYIPEQTPELTAEEQEHRLKKAEAIRKMLSETTVTAPDGSDDNINIEQSDSLKRKVVEEKRQREHILQLNQILAKQVMEKSKMVAVKALATLPLKTESSLEDEDLSPVTPLPLYQQRENYYS</sequence>
<reference evidence="4" key="1">
    <citation type="submission" date="2021-10" db="EMBL/GenBank/DDBJ databases">
        <title>Melipona bicolor Genome sequencing and assembly.</title>
        <authorList>
            <person name="Araujo N.S."/>
            <person name="Arias M.C."/>
        </authorList>
    </citation>
    <scope>NUCLEOTIDE SEQUENCE</scope>
    <source>
        <strain evidence="4">USP_2M_L1-L4_2017</strain>
        <tissue evidence="4">Whole body</tissue>
    </source>
</reference>
<evidence type="ECO:0000313" key="5">
    <source>
        <dbReference type="Proteomes" id="UP001177670"/>
    </source>
</evidence>
<feature type="compositionally biased region" description="Basic and acidic residues" evidence="2">
    <location>
        <begin position="483"/>
        <end position="494"/>
    </location>
</feature>
<comment type="caution">
    <text evidence="4">The sequence shown here is derived from an EMBL/GenBank/DDBJ whole genome shotgun (WGS) entry which is preliminary data.</text>
</comment>
<protein>
    <recommendedName>
        <fullName evidence="3">Pleckstrin homology domain-containing protein</fullName>
    </recommendedName>
</protein>
<dbReference type="PANTHER" id="PTHR12752">
    <property type="entry name" value="PHOSPHOINOSITOL 3-PHOSPHATE-BINDING PROTEIN"/>
    <property type="match status" value="1"/>
</dbReference>
<keyword evidence="1" id="KW-0175">Coiled coil</keyword>
<evidence type="ECO:0000259" key="3">
    <source>
        <dbReference type="Pfam" id="PF25541"/>
    </source>
</evidence>
<feature type="compositionally biased region" description="Low complexity" evidence="2">
    <location>
        <begin position="319"/>
        <end position="329"/>
    </location>
</feature>
<feature type="region of interest" description="Disordered" evidence="2">
    <location>
        <begin position="68"/>
        <end position="90"/>
    </location>
</feature>
<dbReference type="PANTHER" id="PTHR12752:SF9">
    <property type="entry name" value="KRAMER, ISOFORM I"/>
    <property type="match status" value="1"/>
</dbReference>
<feature type="compositionally biased region" description="Basic and acidic residues" evidence="2">
    <location>
        <begin position="414"/>
        <end position="425"/>
    </location>
</feature>
<feature type="domain" description="Pleckstrin homology" evidence="3">
    <location>
        <begin position="115"/>
        <end position="256"/>
    </location>
</feature>
<feature type="region of interest" description="Disordered" evidence="2">
    <location>
        <begin position="276"/>
        <end position="359"/>
    </location>
</feature>
<feature type="region of interest" description="Disordered" evidence="2">
    <location>
        <begin position="413"/>
        <end position="433"/>
    </location>
</feature>
<evidence type="ECO:0000313" key="4">
    <source>
        <dbReference type="EMBL" id="KAK1118933.1"/>
    </source>
</evidence>
<organism evidence="4 5">
    <name type="scientific">Melipona bicolor</name>
    <dbReference type="NCBI Taxonomy" id="60889"/>
    <lineage>
        <taxon>Eukaryota</taxon>
        <taxon>Metazoa</taxon>
        <taxon>Ecdysozoa</taxon>
        <taxon>Arthropoda</taxon>
        <taxon>Hexapoda</taxon>
        <taxon>Insecta</taxon>
        <taxon>Pterygota</taxon>
        <taxon>Neoptera</taxon>
        <taxon>Endopterygota</taxon>
        <taxon>Hymenoptera</taxon>
        <taxon>Apocrita</taxon>
        <taxon>Aculeata</taxon>
        <taxon>Apoidea</taxon>
        <taxon>Anthophila</taxon>
        <taxon>Apidae</taxon>
        <taxon>Melipona</taxon>
    </lineage>
</organism>
<evidence type="ECO:0000256" key="2">
    <source>
        <dbReference type="SAM" id="MobiDB-lite"/>
    </source>
</evidence>
<gene>
    <name evidence="4" type="ORF">K0M31_014701</name>
</gene>
<accession>A0AA40KG35</accession>
<feature type="compositionally biased region" description="Polar residues" evidence="2">
    <location>
        <begin position="276"/>
        <end position="290"/>
    </location>
</feature>
<dbReference type="Pfam" id="PF25541">
    <property type="entry name" value="TBCA_PH"/>
    <property type="match status" value="1"/>
</dbReference>
<dbReference type="InterPro" id="IPR057971">
    <property type="entry name" value="PKHA4-7_TBCA"/>
</dbReference>
<dbReference type="EMBL" id="JAHYIQ010000040">
    <property type="protein sequence ID" value="KAK1118933.1"/>
    <property type="molecule type" value="Genomic_DNA"/>
</dbReference>
<dbReference type="Proteomes" id="UP001177670">
    <property type="component" value="Unassembled WGS sequence"/>
</dbReference>
<proteinExistence type="predicted"/>
<keyword evidence="5" id="KW-1185">Reference proteome</keyword>
<name>A0AA40KG35_9HYME</name>
<evidence type="ECO:0000256" key="1">
    <source>
        <dbReference type="SAM" id="Coils"/>
    </source>
</evidence>
<feature type="region of interest" description="Disordered" evidence="2">
    <location>
        <begin position="483"/>
        <end position="511"/>
    </location>
</feature>
<feature type="coiled-coil region" evidence="1">
    <location>
        <begin position="134"/>
        <end position="161"/>
    </location>
</feature>
<feature type="compositionally biased region" description="Basic and acidic residues" evidence="2">
    <location>
        <begin position="77"/>
        <end position="90"/>
    </location>
</feature>
<feature type="compositionally biased region" description="Polar residues" evidence="2">
    <location>
        <begin position="343"/>
        <end position="359"/>
    </location>
</feature>
<dbReference type="AlphaFoldDB" id="A0AA40KG35"/>